<organism evidence="6 7">
    <name type="scientific">Hymenoscyphus albidus</name>
    <dbReference type="NCBI Taxonomy" id="595503"/>
    <lineage>
        <taxon>Eukaryota</taxon>
        <taxon>Fungi</taxon>
        <taxon>Dikarya</taxon>
        <taxon>Ascomycota</taxon>
        <taxon>Pezizomycotina</taxon>
        <taxon>Leotiomycetes</taxon>
        <taxon>Helotiales</taxon>
        <taxon>Helotiaceae</taxon>
        <taxon>Hymenoscyphus</taxon>
    </lineage>
</organism>
<evidence type="ECO:0000313" key="7">
    <source>
        <dbReference type="Proteomes" id="UP000701801"/>
    </source>
</evidence>
<dbReference type="InterPro" id="IPR031107">
    <property type="entry name" value="Small_HSP"/>
</dbReference>
<name>A0A9N9LG33_9HELO</name>
<dbReference type="OrthoDB" id="5511210at2759"/>
<feature type="region of interest" description="Disordered" evidence="4">
    <location>
        <begin position="25"/>
        <end position="145"/>
    </location>
</feature>
<evidence type="ECO:0000313" key="6">
    <source>
        <dbReference type="EMBL" id="CAG8973098.1"/>
    </source>
</evidence>
<evidence type="ECO:0000256" key="3">
    <source>
        <dbReference type="RuleBase" id="RU003616"/>
    </source>
</evidence>
<dbReference type="EMBL" id="CAJVRM010000063">
    <property type="protein sequence ID" value="CAG8973098.1"/>
    <property type="molecule type" value="Genomic_DNA"/>
</dbReference>
<dbReference type="PANTHER" id="PTHR11527">
    <property type="entry name" value="HEAT-SHOCK PROTEIN 20 FAMILY MEMBER"/>
    <property type="match status" value="1"/>
</dbReference>
<evidence type="ECO:0000256" key="1">
    <source>
        <dbReference type="ARBA" id="ARBA00023016"/>
    </source>
</evidence>
<dbReference type="Gene3D" id="2.60.40.790">
    <property type="match status" value="1"/>
</dbReference>
<keyword evidence="7" id="KW-1185">Reference proteome</keyword>
<dbReference type="Pfam" id="PF00011">
    <property type="entry name" value="HSP20"/>
    <property type="match status" value="1"/>
</dbReference>
<evidence type="ECO:0000259" key="5">
    <source>
        <dbReference type="PROSITE" id="PS01031"/>
    </source>
</evidence>
<dbReference type="SUPFAM" id="SSF49764">
    <property type="entry name" value="HSP20-like chaperones"/>
    <property type="match status" value="1"/>
</dbReference>
<dbReference type="InterPro" id="IPR002068">
    <property type="entry name" value="A-crystallin/Hsp20_dom"/>
</dbReference>
<evidence type="ECO:0000256" key="4">
    <source>
        <dbReference type="SAM" id="MobiDB-lite"/>
    </source>
</evidence>
<feature type="compositionally biased region" description="Basic and acidic residues" evidence="4">
    <location>
        <begin position="97"/>
        <end position="110"/>
    </location>
</feature>
<dbReference type="InterPro" id="IPR008978">
    <property type="entry name" value="HSP20-like_chaperone"/>
</dbReference>
<dbReference type="Proteomes" id="UP000701801">
    <property type="component" value="Unassembled WGS sequence"/>
</dbReference>
<dbReference type="PROSITE" id="PS01031">
    <property type="entry name" value="SHSP"/>
    <property type="match status" value="1"/>
</dbReference>
<keyword evidence="1" id="KW-0346">Stress response</keyword>
<feature type="compositionally biased region" description="Basic residues" evidence="4">
    <location>
        <begin position="116"/>
        <end position="135"/>
    </location>
</feature>
<feature type="compositionally biased region" description="Gly residues" evidence="4">
    <location>
        <begin position="136"/>
        <end position="145"/>
    </location>
</feature>
<accession>A0A9N9LG33</accession>
<reference evidence="6" key="1">
    <citation type="submission" date="2021-07" db="EMBL/GenBank/DDBJ databases">
        <authorList>
            <person name="Durling M."/>
        </authorList>
    </citation>
    <scope>NUCLEOTIDE SEQUENCE</scope>
</reference>
<sequence length="339" mass="36457">MAYNNYQQAPFWDFVRSFDQSGAGVDHPAAGHPFGASPQPSQPFTGFDFGGPGFGRGGWGGPWGGRGGHRGRHGHRGDGSHERRRSHGSRSPSPNGEHPEGEHREAREARQASPGRRGRRGCGRHGRGGHEHRRGGWGGHGGRGMPPFGGYGPGGFDMNALMASLSQHPLAQAFRNYAEQAGAFGAAGPQRSGEVLVPEDTNSEDSFVPPIDIFSTERAYVLHVALPGARKEDVGVNWDEEKGVLNLAGVVYRKGDEAFLQTLTQGERKVGMFDRTVKLPPGDGEKEEVDGDNITAKLEDGVLVVTVPKAEKEWTEVKRVDIEGVSTEKVHYAGVSALD</sequence>
<feature type="domain" description="SHSP" evidence="5">
    <location>
        <begin position="202"/>
        <end position="325"/>
    </location>
</feature>
<dbReference type="CDD" id="cd06464">
    <property type="entry name" value="ACD_sHsps-like"/>
    <property type="match status" value="1"/>
</dbReference>
<protein>
    <recommendedName>
        <fullName evidence="5">SHSP domain-containing protein</fullName>
    </recommendedName>
</protein>
<dbReference type="AlphaFoldDB" id="A0A9N9LG33"/>
<feature type="compositionally biased region" description="Gly residues" evidence="4">
    <location>
        <begin position="48"/>
        <end position="66"/>
    </location>
</feature>
<proteinExistence type="inferred from homology"/>
<evidence type="ECO:0000256" key="2">
    <source>
        <dbReference type="PROSITE-ProRule" id="PRU00285"/>
    </source>
</evidence>
<gene>
    <name evidence="6" type="ORF">HYALB_00007575</name>
</gene>
<comment type="similarity">
    <text evidence="2 3">Belongs to the small heat shock protein (HSP20) family.</text>
</comment>
<comment type="caution">
    <text evidence="6">The sequence shown here is derived from an EMBL/GenBank/DDBJ whole genome shotgun (WGS) entry which is preliminary data.</text>
</comment>